<organism evidence="1 2">
    <name type="scientific">Desulfoluna limicola</name>
    <dbReference type="NCBI Taxonomy" id="2810562"/>
    <lineage>
        <taxon>Bacteria</taxon>
        <taxon>Pseudomonadati</taxon>
        <taxon>Thermodesulfobacteriota</taxon>
        <taxon>Desulfobacteria</taxon>
        <taxon>Desulfobacterales</taxon>
        <taxon>Desulfolunaceae</taxon>
        <taxon>Desulfoluna</taxon>
    </lineage>
</organism>
<evidence type="ECO:0000313" key="1">
    <source>
        <dbReference type="EMBL" id="BCS98902.1"/>
    </source>
</evidence>
<keyword evidence="2" id="KW-1185">Reference proteome</keyword>
<sequence>MTEGGDRNAGRFSHLKDGLAGLKGVGGAVDENGAVRHVHEPPLDDPLSCGAPAADVGERVLCERMYLFGTLFLDAAWTIRAGQDPLCLKCHNG</sequence>
<dbReference type="Proteomes" id="UP001320148">
    <property type="component" value="Chromosome"/>
</dbReference>
<gene>
    <name evidence="1" type="ORF">DSLASN_45340</name>
</gene>
<protein>
    <submittedName>
        <fullName evidence="1">Uncharacterized protein</fullName>
    </submittedName>
</protein>
<accession>A0ABN6FBK4</accession>
<dbReference type="EMBL" id="AP024488">
    <property type="protein sequence ID" value="BCS98902.1"/>
    <property type="molecule type" value="Genomic_DNA"/>
</dbReference>
<proteinExistence type="predicted"/>
<reference evidence="1 2" key="1">
    <citation type="submission" date="2021-02" db="EMBL/GenBank/DDBJ databases">
        <title>Complete genome of Desulfoluna sp. strain ASN36.</title>
        <authorList>
            <person name="Takahashi A."/>
            <person name="Kojima H."/>
            <person name="Fukui M."/>
        </authorList>
    </citation>
    <scope>NUCLEOTIDE SEQUENCE [LARGE SCALE GENOMIC DNA]</scope>
    <source>
        <strain evidence="1 2">ASN36</strain>
    </source>
</reference>
<evidence type="ECO:0000313" key="2">
    <source>
        <dbReference type="Proteomes" id="UP001320148"/>
    </source>
</evidence>
<name>A0ABN6FBK4_9BACT</name>